<evidence type="ECO:0000313" key="4">
    <source>
        <dbReference type="Proteomes" id="UP000538929"/>
    </source>
</evidence>
<dbReference type="EMBL" id="VKHT01001751">
    <property type="protein sequence ID" value="MBB0247441.1"/>
    <property type="molecule type" value="Genomic_DNA"/>
</dbReference>
<keyword evidence="4" id="KW-1185">Reference proteome</keyword>
<dbReference type="SUPFAM" id="SSF51445">
    <property type="entry name" value="(Trans)glycosidases"/>
    <property type="match status" value="1"/>
</dbReference>
<evidence type="ECO:0000256" key="2">
    <source>
        <dbReference type="SAM" id="MobiDB-lite"/>
    </source>
</evidence>
<dbReference type="Gene3D" id="3.20.20.300">
    <property type="entry name" value="Glycoside hydrolase, family 3, N-terminal domain"/>
    <property type="match status" value="1"/>
</dbReference>
<name>A0A7W3TIG2_9ACTN</name>
<reference evidence="4" key="1">
    <citation type="submission" date="2019-10" db="EMBL/GenBank/DDBJ databases">
        <title>Streptomyces sp. nov., a novel actinobacterium isolated from alkaline environment.</title>
        <authorList>
            <person name="Golinska P."/>
        </authorList>
    </citation>
    <scope>NUCLEOTIDE SEQUENCE [LARGE SCALE GENOMIC DNA]</scope>
    <source>
        <strain evidence="4">DSM 42118</strain>
    </source>
</reference>
<dbReference type="InterPro" id="IPR036962">
    <property type="entry name" value="Glyco_hydro_3_N_sf"/>
</dbReference>
<dbReference type="InterPro" id="IPR017853">
    <property type="entry name" value="GH"/>
</dbReference>
<sequence>MPHPWQDTELSAAERAADLLARMTLEERVGQLSSIWPGSDAGGEDVAPLQHQFTGSSGTAPERTASISGSP</sequence>
<comment type="caution">
    <text evidence="3">The sequence shown here is derived from an EMBL/GenBank/DDBJ whole genome shotgun (WGS) entry which is preliminary data.</text>
</comment>
<evidence type="ECO:0000313" key="3">
    <source>
        <dbReference type="EMBL" id="MBB0247441.1"/>
    </source>
</evidence>
<dbReference type="AlphaFoldDB" id="A0A7W3TIG2"/>
<dbReference type="GO" id="GO:0004553">
    <property type="term" value="F:hydrolase activity, hydrolyzing O-glycosyl compounds"/>
    <property type="evidence" value="ECO:0007669"/>
    <property type="project" value="InterPro"/>
</dbReference>
<dbReference type="Proteomes" id="UP000538929">
    <property type="component" value="Unassembled WGS sequence"/>
</dbReference>
<feature type="compositionally biased region" description="Polar residues" evidence="2">
    <location>
        <begin position="51"/>
        <end position="71"/>
    </location>
</feature>
<dbReference type="RefSeq" id="WP_182608605.1">
    <property type="nucleotide sequence ID" value="NZ_VKHT01001751.1"/>
</dbReference>
<proteinExistence type="predicted"/>
<keyword evidence="1" id="KW-0378">Hydrolase</keyword>
<evidence type="ECO:0000256" key="1">
    <source>
        <dbReference type="ARBA" id="ARBA00022801"/>
    </source>
</evidence>
<evidence type="ECO:0008006" key="5">
    <source>
        <dbReference type="Google" id="ProtNLM"/>
    </source>
</evidence>
<feature type="region of interest" description="Disordered" evidence="2">
    <location>
        <begin position="35"/>
        <end position="71"/>
    </location>
</feature>
<organism evidence="3 4">
    <name type="scientific">Streptomyces alkaliphilus</name>
    <dbReference type="NCBI Taxonomy" id="1472722"/>
    <lineage>
        <taxon>Bacteria</taxon>
        <taxon>Bacillati</taxon>
        <taxon>Actinomycetota</taxon>
        <taxon>Actinomycetes</taxon>
        <taxon>Kitasatosporales</taxon>
        <taxon>Streptomycetaceae</taxon>
        <taxon>Streptomyces</taxon>
    </lineage>
</organism>
<gene>
    <name evidence="3" type="ORF">FNQ90_25790</name>
</gene>
<dbReference type="GO" id="GO:0005975">
    <property type="term" value="P:carbohydrate metabolic process"/>
    <property type="evidence" value="ECO:0007669"/>
    <property type="project" value="InterPro"/>
</dbReference>
<accession>A0A7W3TIG2</accession>
<protein>
    <recommendedName>
        <fullName evidence="5">Beta-glucosidase</fullName>
    </recommendedName>
</protein>